<dbReference type="InterPro" id="IPR001303">
    <property type="entry name" value="Aldolase_II/adducin_N"/>
</dbReference>
<dbReference type="AlphaFoldDB" id="A0A7Z9C498"/>
<dbReference type="PANTHER" id="PTHR22789:SF0">
    <property type="entry name" value="3-OXO-TETRONATE 4-PHOSPHATE DECARBOXYLASE-RELATED"/>
    <property type="match status" value="1"/>
</dbReference>
<dbReference type="PANTHER" id="PTHR22789">
    <property type="entry name" value="FUCULOSE PHOSPHATE ALDOLASE"/>
    <property type="match status" value="1"/>
</dbReference>
<sequence length="212" mass="23810">MIDEGVVKYSCEWVLGEKVDLESLQSLIQWRNYIHQLGLIGVYDNGIGFGNISIRISGTLQFIISGSQTGHLAQLEAEHFTVVTDFNIEQNHLTCCGPIQASSESLTHAAIYSVQPHINAIIHVHHPQLWRSLLYQIPTTRQQVKYGTPAMAAEMFRLFEEENLSQQKILVMAGHEDGLLTFGKDLNEAGEILMQYYKFSLGSSILKTSDED</sequence>
<feature type="domain" description="Class II aldolase/adducin N-terminal" evidence="3">
    <location>
        <begin position="25"/>
        <end position="194"/>
    </location>
</feature>
<gene>
    <name evidence="4" type="ORF">PL9631_970019</name>
</gene>
<evidence type="ECO:0000256" key="2">
    <source>
        <dbReference type="ARBA" id="ARBA00023239"/>
    </source>
</evidence>
<dbReference type="SMART" id="SM01007">
    <property type="entry name" value="Aldolase_II"/>
    <property type="match status" value="1"/>
</dbReference>
<reference evidence="4" key="1">
    <citation type="submission" date="2019-10" db="EMBL/GenBank/DDBJ databases">
        <authorList>
            <consortium name="Genoscope - CEA"/>
            <person name="William W."/>
        </authorList>
    </citation>
    <scope>NUCLEOTIDE SEQUENCE [LARGE SCALE GENOMIC DNA]</scope>
    <source>
        <strain evidence="4">BBR_PRJEB10994</strain>
    </source>
</reference>
<evidence type="ECO:0000313" key="4">
    <source>
        <dbReference type="EMBL" id="VXD25657.1"/>
    </source>
</evidence>
<name>A0A7Z9C498_9CYAN</name>
<dbReference type="InterPro" id="IPR050197">
    <property type="entry name" value="Aldolase_class_II_sugar_metab"/>
</dbReference>
<dbReference type="GO" id="GO:0019323">
    <property type="term" value="P:pentose catabolic process"/>
    <property type="evidence" value="ECO:0007669"/>
    <property type="project" value="TreeGrafter"/>
</dbReference>
<dbReference type="Gene3D" id="3.40.225.10">
    <property type="entry name" value="Class II aldolase/adducin N-terminal domain"/>
    <property type="match status" value="1"/>
</dbReference>
<dbReference type="GO" id="GO:0005829">
    <property type="term" value="C:cytosol"/>
    <property type="evidence" value="ECO:0007669"/>
    <property type="project" value="TreeGrafter"/>
</dbReference>
<keyword evidence="1" id="KW-0479">Metal-binding</keyword>
<organism evidence="4 5">
    <name type="scientific">Planktothrix paucivesiculata PCC 9631</name>
    <dbReference type="NCBI Taxonomy" id="671071"/>
    <lineage>
        <taxon>Bacteria</taxon>
        <taxon>Bacillati</taxon>
        <taxon>Cyanobacteriota</taxon>
        <taxon>Cyanophyceae</taxon>
        <taxon>Oscillatoriophycideae</taxon>
        <taxon>Oscillatoriales</taxon>
        <taxon>Microcoleaceae</taxon>
        <taxon>Planktothrix</taxon>
    </lineage>
</organism>
<dbReference type="Proteomes" id="UP000182190">
    <property type="component" value="Unassembled WGS sequence"/>
</dbReference>
<dbReference type="Pfam" id="PF00596">
    <property type="entry name" value="Aldolase_II"/>
    <property type="match status" value="1"/>
</dbReference>
<evidence type="ECO:0000259" key="3">
    <source>
        <dbReference type="SMART" id="SM01007"/>
    </source>
</evidence>
<keyword evidence="5" id="KW-1185">Reference proteome</keyword>
<dbReference type="RefSeq" id="WP_083622739.1">
    <property type="nucleotide sequence ID" value="NZ_LR735022.1"/>
</dbReference>
<comment type="caution">
    <text evidence="4">The sequence shown here is derived from an EMBL/GenBank/DDBJ whole genome shotgun (WGS) entry which is preliminary data.</text>
</comment>
<evidence type="ECO:0000313" key="5">
    <source>
        <dbReference type="Proteomes" id="UP000182190"/>
    </source>
</evidence>
<dbReference type="SUPFAM" id="SSF53639">
    <property type="entry name" value="AraD/HMP-PK domain-like"/>
    <property type="match status" value="1"/>
</dbReference>
<keyword evidence="2" id="KW-0456">Lyase</keyword>
<proteinExistence type="predicted"/>
<dbReference type="EMBL" id="CZCS02000242">
    <property type="protein sequence ID" value="VXD25657.1"/>
    <property type="molecule type" value="Genomic_DNA"/>
</dbReference>
<dbReference type="GO" id="GO:0016832">
    <property type="term" value="F:aldehyde-lyase activity"/>
    <property type="evidence" value="ECO:0007669"/>
    <property type="project" value="TreeGrafter"/>
</dbReference>
<dbReference type="GO" id="GO:0046872">
    <property type="term" value="F:metal ion binding"/>
    <property type="evidence" value="ECO:0007669"/>
    <property type="project" value="UniProtKB-KW"/>
</dbReference>
<protein>
    <recommendedName>
        <fullName evidence="3">Class II aldolase/adducin N-terminal domain-containing protein</fullName>
    </recommendedName>
</protein>
<accession>A0A7Z9C498</accession>
<dbReference type="InterPro" id="IPR036409">
    <property type="entry name" value="Aldolase_II/adducin_N_sf"/>
</dbReference>
<evidence type="ECO:0000256" key="1">
    <source>
        <dbReference type="ARBA" id="ARBA00022723"/>
    </source>
</evidence>
<dbReference type="OrthoDB" id="422493at2"/>